<reference evidence="1" key="1">
    <citation type="submission" date="2018-02" db="EMBL/GenBank/DDBJ databases">
        <title>Rhizophora mucronata_Transcriptome.</title>
        <authorList>
            <person name="Meera S.P."/>
            <person name="Sreeshan A."/>
            <person name="Augustine A."/>
        </authorList>
    </citation>
    <scope>NUCLEOTIDE SEQUENCE</scope>
    <source>
        <tissue evidence="1">Leaf</tissue>
    </source>
</reference>
<organism evidence="1">
    <name type="scientific">Rhizophora mucronata</name>
    <name type="common">Asiatic mangrove</name>
    <dbReference type="NCBI Taxonomy" id="61149"/>
    <lineage>
        <taxon>Eukaryota</taxon>
        <taxon>Viridiplantae</taxon>
        <taxon>Streptophyta</taxon>
        <taxon>Embryophyta</taxon>
        <taxon>Tracheophyta</taxon>
        <taxon>Spermatophyta</taxon>
        <taxon>Magnoliopsida</taxon>
        <taxon>eudicotyledons</taxon>
        <taxon>Gunneridae</taxon>
        <taxon>Pentapetalae</taxon>
        <taxon>rosids</taxon>
        <taxon>fabids</taxon>
        <taxon>Malpighiales</taxon>
        <taxon>Rhizophoraceae</taxon>
        <taxon>Rhizophora</taxon>
    </lineage>
</organism>
<accession>A0A2P2NYR5</accession>
<proteinExistence type="predicted"/>
<dbReference type="AlphaFoldDB" id="A0A2P2NYR5"/>
<sequence length="52" mass="6325">MVKKKMQEDIMQSLNEHAHAHMHAHSSTHSYISNQSFNHWAHRERKNFIKRE</sequence>
<protein>
    <submittedName>
        <fullName evidence="1">Uncharacterized protein</fullName>
    </submittedName>
</protein>
<evidence type="ECO:0000313" key="1">
    <source>
        <dbReference type="EMBL" id="MBX47612.1"/>
    </source>
</evidence>
<dbReference type="EMBL" id="GGEC01067128">
    <property type="protein sequence ID" value="MBX47612.1"/>
    <property type="molecule type" value="Transcribed_RNA"/>
</dbReference>
<name>A0A2P2NYR5_RHIMU</name>